<evidence type="ECO:0000256" key="1">
    <source>
        <dbReference type="SAM" id="Phobius"/>
    </source>
</evidence>
<reference evidence="2" key="1">
    <citation type="journal article" date="2023" name="GigaByte">
        <title>Genome assembly of the bearded iris, Iris pallida Lam.</title>
        <authorList>
            <person name="Bruccoleri R.E."/>
            <person name="Oakeley E.J."/>
            <person name="Faust A.M.E."/>
            <person name="Altorfer M."/>
            <person name="Dessus-Babus S."/>
            <person name="Burckhardt D."/>
            <person name="Oertli M."/>
            <person name="Naumann U."/>
            <person name="Petersen F."/>
            <person name="Wong J."/>
        </authorList>
    </citation>
    <scope>NUCLEOTIDE SEQUENCE</scope>
    <source>
        <strain evidence="2">GSM-AAB239-AS_SAM_17_03QT</strain>
    </source>
</reference>
<keyword evidence="2" id="KW-0813">Transport</keyword>
<keyword evidence="3" id="KW-1185">Reference proteome</keyword>
<name>A0AAX6H465_IRIPA</name>
<keyword evidence="1" id="KW-0812">Transmembrane</keyword>
<gene>
    <name evidence="2" type="ORF">M6B38_331075</name>
</gene>
<evidence type="ECO:0000313" key="3">
    <source>
        <dbReference type="Proteomes" id="UP001140949"/>
    </source>
</evidence>
<reference evidence="2" key="2">
    <citation type="submission" date="2023-04" db="EMBL/GenBank/DDBJ databases">
        <authorList>
            <person name="Bruccoleri R.E."/>
            <person name="Oakeley E.J."/>
            <person name="Faust A.-M."/>
            <person name="Dessus-Babus S."/>
            <person name="Altorfer M."/>
            <person name="Burckhardt D."/>
            <person name="Oertli M."/>
            <person name="Naumann U."/>
            <person name="Petersen F."/>
            <person name="Wong J."/>
        </authorList>
    </citation>
    <scope>NUCLEOTIDE SEQUENCE</scope>
    <source>
        <strain evidence="2">GSM-AAB239-AS_SAM_17_03QT</strain>
        <tissue evidence="2">Leaf</tissue>
    </source>
</reference>
<sequence length="86" mass="10199">MLYKWLLLIYVVLCYATTTFLLPMRLEDLQIIYTYSYICPTIGGEQSLVSRLLPLFYWYLGCHFLLKVPAGSFRFRIQIMELLAHL</sequence>
<evidence type="ECO:0000313" key="2">
    <source>
        <dbReference type="EMBL" id="KAJ6835367.1"/>
    </source>
</evidence>
<dbReference type="AlphaFoldDB" id="A0AAX6H465"/>
<organism evidence="2 3">
    <name type="scientific">Iris pallida</name>
    <name type="common">Sweet iris</name>
    <dbReference type="NCBI Taxonomy" id="29817"/>
    <lineage>
        <taxon>Eukaryota</taxon>
        <taxon>Viridiplantae</taxon>
        <taxon>Streptophyta</taxon>
        <taxon>Embryophyta</taxon>
        <taxon>Tracheophyta</taxon>
        <taxon>Spermatophyta</taxon>
        <taxon>Magnoliopsida</taxon>
        <taxon>Liliopsida</taxon>
        <taxon>Asparagales</taxon>
        <taxon>Iridaceae</taxon>
        <taxon>Iridoideae</taxon>
        <taxon>Irideae</taxon>
        <taxon>Iris</taxon>
    </lineage>
</organism>
<dbReference type="Proteomes" id="UP001140949">
    <property type="component" value="Unassembled WGS sequence"/>
</dbReference>
<feature type="transmembrane region" description="Helical" evidence="1">
    <location>
        <begin position="7"/>
        <end position="26"/>
    </location>
</feature>
<accession>A0AAX6H465</accession>
<dbReference type="EMBL" id="JANAVB010013400">
    <property type="protein sequence ID" value="KAJ6835367.1"/>
    <property type="molecule type" value="Genomic_DNA"/>
</dbReference>
<keyword evidence="1" id="KW-0472">Membrane</keyword>
<comment type="caution">
    <text evidence="2">The sequence shown here is derived from an EMBL/GenBank/DDBJ whole genome shotgun (WGS) entry which is preliminary data.</text>
</comment>
<protein>
    <submittedName>
        <fullName evidence="2">Plastidic glucose transporter 4</fullName>
    </submittedName>
</protein>
<keyword evidence="2" id="KW-0762">Sugar transport</keyword>
<proteinExistence type="predicted"/>
<keyword evidence="1" id="KW-1133">Transmembrane helix</keyword>